<evidence type="ECO:0000313" key="1">
    <source>
        <dbReference type="EMBL" id="OAD19558.1"/>
    </source>
</evidence>
<dbReference type="EMBL" id="LUTY01002752">
    <property type="protein sequence ID" value="OAD19558.1"/>
    <property type="molecule type" value="Genomic_DNA"/>
</dbReference>
<gene>
    <name evidence="1" type="ORF">THIOM_004803</name>
</gene>
<dbReference type="Proteomes" id="UP000076962">
    <property type="component" value="Unassembled WGS sequence"/>
</dbReference>
<accession>A0A176RV05</accession>
<evidence type="ECO:0000313" key="2">
    <source>
        <dbReference type="Proteomes" id="UP000076962"/>
    </source>
</evidence>
<comment type="caution">
    <text evidence="1">The sequence shown here is derived from an EMBL/GenBank/DDBJ whole genome shotgun (WGS) entry which is preliminary data.</text>
</comment>
<dbReference type="AlphaFoldDB" id="A0A176RV05"/>
<sequence length="62" mass="7206">MSIILLFNLFTSLCKAIIYRFRRFSFPTQGIAIKFFPISPNIIPRFLAFFHLTDGGFYGILL</sequence>
<reference evidence="1 2" key="1">
    <citation type="submission" date="2016-05" db="EMBL/GenBank/DDBJ databases">
        <title>Single-cell genome of chain-forming Candidatus Thiomargarita nelsonii and comparison to other large sulfur-oxidizing bacteria.</title>
        <authorList>
            <person name="Winkel M."/>
            <person name="Salman V."/>
            <person name="Woyke T."/>
            <person name="Schulz-Vogt H."/>
            <person name="Richter M."/>
            <person name="Flood B."/>
            <person name="Bailey J."/>
            <person name="Amann R."/>
            <person name="Mussmann M."/>
        </authorList>
    </citation>
    <scope>NUCLEOTIDE SEQUENCE [LARGE SCALE GENOMIC DNA]</scope>
    <source>
        <strain evidence="1 2">THI036</strain>
    </source>
</reference>
<organism evidence="1 2">
    <name type="scientific">Candidatus Thiomargarita nelsonii</name>
    <dbReference type="NCBI Taxonomy" id="1003181"/>
    <lineage>
        <taxon>Bacteria</taxon>
        <taxon>Pseudomonadati</taxon>
        <taxon>Pseudomonadota</taxon>
        <taxon>Gammaproteobacteria</taxon>
        <taxon>Thiotrichales</taxon>
        <taxon>Thiotrichaceae</taxon>
        <taxon>Thiomargarita</taxon>
    </lineage>
</organism>
<name>A0A176RV05_9GAMM</name>
<proteinExistence type="predicted"/>
<protein>
    <submittedName>
        <fullName evidence="1">Uncharacterized protein</fullName>
    </submittedName>
</protein>
<keyword evidence="2" id="KW-1185">Reference proteome</keyword>